<evidence type="ECO:0000313" key="5">
    <source>
        <dbReference type="EMBL" id="MFC4867814.1"/>
    </source>
</evidence>
<dbReference type="CDD" id="cd01392">
    <property type="entry name" value="HTH_LacI"/>
    <property type="match status" value="1"/>
</dbReference>
<dbReference type="SUPFAM" id="SSF53822">
    <property type="entry name" value="Periplasmic binding protein-like I"/>
    <property type="match status" value="1"/>
</dbReference>
<evidence type="ECO:0000256" key="1">
    <source>
        <dbReference type="ARBA" id="ARBA00023015"/>
    </source>
</evidence>
<accession>A0ABV9SN98</accession>
<dbReference type="InterPro" id="IPR046335">
    <property type="entry name" value="LacI/GalR-like_sensor"/>
</dbReference>
<dbReference type="PANTHER" id="PTHR30146">
    <property type="entry name" value="LACI-RELATED TRANSCRIPTIONAL REPRESSOR"/>
    <property type="match status" value="1"/>
</dbReference>
<sequence>MSIKEVANEAGVSTATVSNVINRPDVVAAATRDHVQAVIDSLGYVPNSAARHLSSGRSTAVGLVLFGVRNPFFADIARGAEDVLQQAGHLVVMCSTDLDTAREEDYLDRLAQQRIRSLLITPVHVSDAWLARLRERGLSSVLIHNSADHPDVCSVAVDDALGGEQAATHLLARGHQSITFVTGPMNMRSPSDRYQGCLRAILRSGRTEQALRVVEVDDFTIEQGRRAGEQVLAATDPVTAVFCANDLLALGVMQAAFRGGKRIPEDMAIVGYDDIESVVTAGVPMTTVHVGGYDLGRAAAQLLVEEERAPEAHRHQRRMFSPRLVERSST</sequence>
<dbReference type="Proteomes" id="UP001595858">
    <property type="component" value="Unassembled WGS sequence"/>
</dbReference>
<organism evidence="5 6">
    <name type="scientific">Streptomonospora arabica</name>
    <dbReference type="NCBI Taxonomy" id="412417"/>
    <lineage>
        <taxon>Bacteria</taxon>
        <taxon>Bacillati</taxon>
        <taxon>Actinomycetota</taxon>
        <taxon>Actinomycetes</taxon>
        <taxon>Streptosporangiales</taxon>
        <taxon>Nocardiopsidaceae</taxon>
        <taxon>Streptomonospora</taxon>
    </lineage>
</organism>
<proteinExistence type="predicted"/>
<evidence type="ECO:0000259" key="4">
    <source>
        <dbReference type="PROSITE" id="PS50932"/>
    </source>
</evidence>
<keyword evidence="6" id="KW-1185">Reference proteome</keyword>
<protein>
    <submittedName>
        <fullName evidence="5">LacI family DNA-binding transcriptional regulator</fullName>
    </submittedName>
</protein>
<keyword evidence="3" id="KW-0804">Transcription</keyword>
<dbReference type="Gene3D" id="1.10.260.40">
    <property type="entry name" value="lambda repressor-like DNA-binding domains"/>
    <property type="match status" value="1"/>
</dbReference>
<dbReference type="SMART" id="SM00354">
    <property type="entry name" value="HTH_LACI"/>
    <property type="match status" value="1"/>
</dbReference>
<evidence type="ECO:0000313" key="6">
    <source>
        <dbReference type="Proteomes" id="UP001595858"/>
    </source>
</evidence>
<dbReference type="PANTHER" id="PTHR30146:SF109">
    <property type="entry name" value="HTH-TYPE TRANSCRIPTIONAL REGULATOR GALS"/>
    <property type="match status" value="1"/>
</dbReference>
<dbReference type="SUPFAM" id="SSF47413">
    <property type="entry name" value="lambda repressor-like DNA-binding domains"/>
    <property type="match status" value="1"/>
</dbReference>
<feature type="domain" description="HTH lacI-type" evidence="4">
    <location>
        <begin position="1"/>
        <end position="55"/>
    </location>
</feature>
<dbReference type="InterPro" id="IPR000843">
    <property type="entry name" value="HTH_LacI"/>
</dbReference>
<keyword evidence="2 5" id="KW-0238">DNA-binding</keyword>
<keyword evidence="1" id="KW-0805">Transcription regulation</keyword>
<dbReference type="Gene3D" id="3.40.50.2300">
    <property type="match status" value="2"/>
</dbReference>
<comment type="caution">
    <text evidence="5">The sequence shown here is derived from an EMBL/GenBank/DDBJ whole genome shotgun (WGS) entry which is preliminary data.</text>
</comment>
<dbReference type="RefSeq" id="WP_344145455.1">
    <property type="nucleotide sequence ID" value="NZ_BAAAQI010000014.1"/>
</dbReference>
<dbReference type="PROSITE" id="PS00356">
    <property type="entry name" value="HTH_LACI_1"/>
    <property type="match status" value="1"/>
</dbReference>
<dbReference type="InterPro" id="IPR028082">
    <property type="entry name" value="Peripla_BP_I"/>
</dbReference>
<gene>
    <name evidence="5" type="ORF">ACFPCZ_14335</name>
</gene>
<name>A0ABV9SN98_9ACTN</name>
<dbReference type="PROSITE" id="PS50932">
    <property type="entry name" value="HTH_LACI_2"/>
    <property type="match status" value="1"/>
</dbReference>
<reference evidence="6" key="1">
    <citation type="journal article" date="2019" name="Int. J. Syst. Evol. Microbiol.">
        <title>The Global Catalogue of Microorganisms (GCM) 10K type strain sequencing project: providing services to taxonomists for standard genome sequencing and annotation.</title>
        <authorList>
            <consortium name="The Broad Institute Genomics Platform"/>
            <consortium name="The Broad Institute Genome Sequencing Center for Infectious Disease"/>
            <person name="Wu L."/>
            <person name="Ma J."/>
        </authorList>
    </citation>
    <scope>NUCLEOTIDE SEQUENCE [LARGE SCALE GENOMIC DNA]</scope>
    <source>
        <strain evidence="6">CGMCC 4.7304</strain>
    </source>
</reference>
<dbReference type="Pfam" id="PF00356">
    <property type="entry name" value="LacI"/>
    <property type="match status" value="1"/>
</dbReference>
<dbReference type="Pfam" id="PF13377">
    <property type="entry name" value="Peripla_BP_3"/>
    <property type="match status" value="1"/>
</dbReference>
<evidence type="ECO:0000256" key="3">
    <source>
        <dbReference type="ARBA" id="ARBA00023163"/>
    </source>
</evidence>
<dbReference type="EMBL" id="JBHSIY010000010">
    <property type="protein sequence ID" value="MFC4867814.1"/>
    <property type="molecule type" value="Genomic_DNA"/>
</dbReference>
<dbReference type="InterPro" id="IPR010982">
    <property type="entry name" value="Lambda_DNA-bd_dom_sf"/>
</dbReference>
<evidence type="ECO:0000256" key="2">
    <source>
        <dbReference type="ARBA" id="ARBA00023125"/>
    </source>
</evidence>
<dbReference type="GO" id="GO:0003677">
    <property type="term" value="F:DNA binding"/>
    <property type="evidence" value="ECO:0007669"/>
    <property type="project" value="UniProtKB-KW"/>
</dbReference>